<evidence type="ECO:0000256" key="1">
    <source>
        <dbReference type="PROSITE-ProRule" id="PRU00176"/>
    </source>
</evidence>
<proteinExistence type="predicted"/>
<dbReference type="Gene3D" id="3.30.70.330">
    <property type="match status" value="1"/>
</dbReference>
<dbReference type="InterPro" id="IPR035979">
    <property type="entry name" value="RBD_domain_sf"/>
</dbReference>
<dbReference type="Pfam" id="PF00076">
    <property type="entry name" value="RRM_1"/>
    <property type="match status" value="1"/>
</dbReference>
<dbReference type="SMART" id="SM00360">
    <property type="entry name" value="RRM"/>
    <property type="match status" value="1"/>
</dbReference>
<evidence type="ECO:0000259" key="3">
    <source>
        <dbReference type="PROSITE" id="PS50102"/>
    </source>
</evidence>
<feature type="region of interest" description="Disordered" evidence="2">
    <location>
        <begin position="644"/>
        <end position="696"/>
    </location>
</feature>
<dbReference type="Proteomes" id="UP000243499">
    <property type="component" value="Chromosome 7"/>
</dbReference>
<dbReference type="AlphaFoldDB" id="A0A2S3I7K1"/>
<keyword evidence="1" id="KW-0694">RNA-binding</keyword>
<reference evidence="4" key="1">
    <citation type="submission" date="2018-04" db="EMBL/GenBank/DDBJ databases">
        <title>WGS assembly of Panicum hallii.</title>
        <authorList>
            <person name="Lovell J."/>
            <person name="Jenkins J."/>
            <person name="Lowry D."/>
            <person name="Mamidi S."/>
            <person name="Sreedasyam A."/>
            <person name="Weng X."/>
            <person name="Barry K."/>
            <person name="Bonette J."/>
            <person name="Campitelli B."/>
            <person name="Daum C."/>
            <person name="Gordon S."/>
            <person name="Gould B."/>
            <person name="Lipzen A."/>
            <person name="Macqueen A."/>
            <person name="Palacio-Mejia J."/>
            <person name="Plott C."/>
            <person name="Shakirov E."/>
            <person name="Shu S."/>
            <person name="Yoshinaga Y."/>
            <person name="Zane M."/>
            <person name="Rokhsar D."/>
            <person name="Grimwood J."/>
            <person name="Schmutz J."/>
            <person name="Juenger T."/>
        </authorList>
    </citation>
    <scope>NUCLEOTIDE SEQUENCE [LARGE SCALE GENOMIC DNA]</scope>
    <source>
        <strain evidence="4">FIL2</strain>
    </source>
</reference>
<dbReference type="PANTHER" id="PTHR14738:SF36">
    <property type="entry name" value="RNA BINDING (RRM_RBD_RNP MOTIFS) FAMILY PROTEIN"/>
    <property type="match status" value="1"/>
</dbReference>
<evidence type="ECO:0000313" key="4">
    <source>
        <dbReference type="EMBL" id="PAN38648.1"/>
    </source>
</evidence>
<feature type="region of interest" description="Disordered" evidence="2">
    <location>
        <begin position="93"/>
        <end position="146"/>
    </location>
</feature>
<dbReference type="GO" id="GO:0005737">
    <property type="term" value="C:cytoplasm"/>
    <property type="evidence" value="ECO:0007669"/>
    <property type="project" value="TreeGrafter"/>
</dbReference>
<dbReference type="InterPro" id="IPR002483">
    <property type="entry name" value="PWI_dom"/>
</dbReference>
<dbReference type="GO" id="GO:0005634">
    <property type="term" value="C:nucleus"/>
    <property type="evidence" value="ECO:0007669"/>
    <property type="project" value="TreeGrafter"/>
</dbReference>
<gene>
    <name evidence="4" type="ORF">PAHAL_7G186900</name>
</gene>
<sequence length="696" mass="76617">MDGREEGRTFKANFTGEGVKMLQDRVKEKLRELMGDYSDDTLAEYVVVLLRNGRRKDEAAKELQVFLGDDNDAFVSWLWDHLSSNLHLYVQPKGATSSDEPKSTRSAGKGLPVHSLTSSVQINCEPKAETPKTTRTHQRRDWGRIIREQSEAVPLRSVVANVSHAEENDFHESHADERDFHKSHAGRRTRSPDMHNHRKRSRDADARSTKRASHPVIGAPRRLLQFAVRDAVRTVQPVTPRSESASKRLRSVVSTLASDSTLDITHIRLQRTNSDVRIPGATAALRAAAEAAEDAIKGSFAGSVFNRLGRMPTINHTETLRDQDPEGEEYENIDNIRAENQVEVYERNQYGGSDAYMHDQESEEATGSAPNIDEYDRYNGLGSRRSTFPSSGGKESLVLGYVRGAAEVRSRRLIAQGTHARSGPRPSEKNLNISPNTSMRKLPSHETRDAVVFDPQVPMEKKVADARKSNVKIAHVNDTAMTDKSKDFVHSGSMLEAQKASSPAVGSNTTGQPEGGPDSRTVFVNNVHFGASKDALTRHFNKFGAVLKTLMVTDGITGQPTGSAYIEFLHKESAEQALTLNGTSFMSRILKVVRKSSTEATQLPGLPRASRGSPFASRLIRTAYPRPTFPGATRGRLPLRGGARSLQWKRGASDSVDAGKHSQTTPAAPGNQLVTPTTRSFTYTRTEPKPNDGAMA</sequence>
<dbReference type="FunFam" id="3.30.70.330:FF:000616">
    <property type="entry name" value="RNA binding (RRM/RBD/RNP motifs) family protein"/>
    <property type="match status" value="1"/>
</dbReference>
<dbReference type="SUPFAM" id="SSF54928">
    <property type="entry name" value="RNA-binding domain, RBD"/>
    <property type="match status" value="1"/>
</dbReference>
<accession>A0A2S3I7K1</accession>
<name>A0A2S3I7K1_9POAL</name>
<dbReference type="InterPro" id="IPR012677">
    <property type="entry name" value="Nucleotide-bd_a/b_plait_sf"/>
</dbReference>
<feature type="compositionally biased region" description="Polar residues" evidence="2">
    <location>
        <begin position="499"/>
        <end position="512"/>
    </location>
</feature>
<dbReference type="PROSITE" id="PS50102">
    <property type="entry name" value="RRM"/>
    <property type="match status" value="1"/>
</dbReference>
<dbReference type="GO" id="GO:0043488">
    <property type="term" value="P:regulation of mRNA stability"/>
    <property type="evidence" value="ECO:0007669"/>
    <property type="project" value="InterPro"/>
</dbReference>
<dbReference type="InterPro" id="IPR000504">
    <property type="entry name" value="RRM_dom"/>
</dbReference>
<feature type="domain" description="RRM" evidence="3">
    <location>
        <begin position="520"/>
        <end position="597"/>
    </location>
</feature>
<dbReference type="GO" id="GO:0008143">
    <property type="term" value="F:poly(A) binding"/>
    <property type="evidence" value="ECO:0007669"/>
    <property type="project" value="InterPro"/>
</dbReference>
<dbReference type="Pfam" id="PF01480">
    <property type="entry name" value="PWI"/>
    <property type="match status" value="1"/>
</dbReference>
<dbReference type="FunFam" id="1.20.1390.10:FF:000005">
    <property type="entry name" value="RNA binding (RRM/RBD/RNP motifs) family protein"/>
    <property type="match status" value="1"/>
</dbReference>
<feature type="compositionally biased region" description="Polar residues" evidence="2">
    <location>
        <begin position="429"/>
        <end position="439"/>
    </location>
</feature>
<dbReference type="Gramene" id="PAN38648">
    <property type="protein sequence ID" value="PAN38648"/>
    <property type="gene ID" value="PAHAL_7G186900"/>
</dbReference>
<protein>
    <recommendedName>
        <fullName evidence="3">RRM domain-containing protein</fullName>
    </recommendedName>
</protein>
<feature type="compositionally biased region" description="Low complexity" evidence="2">
    <location>
        <begin position="675"/>
        <end position="685"/>
    </location>
</feature>
<feature type="region of interest" description="Disordered" evidence="2">
    <location>
        <begin position="167"/>
        <end position="215"/>
    </location>
</feature>
<dbReference type="InterPro" id="IPR040366">
    <property type="entry name" value="Nab2/ZC3H14"/>
</dbReference>
<dbReference type="Gene3D" id="1.20.1390.10">
    <property type="entry name" value="PWI domain"/>
    <property type="match status" value="1"/>
</dbReference>
<organism evidence="4">
    <name type="scientific">Panicum hallii</name>
    <dbReference type="NCBI Taxonomy" id="206008"/>
    <lineage>
        <taxon>Eukaryota</taxon>
        <taxon>Viridiplantae</taxon>
        <taxon>Streptophyta</taxon>
        <taxon>Embryophyta</taxon>
        <taxon>Tracheophyta</taxon>
        <taxon>Spermatophyta</taxon>
        <taxon>Magnoliopsida</taxon>
        <taxon>Liliopsida</taxon>
        <taxon>Poales</taxon>
        <taxon>Poaceae</taxon>
        <taxon>PACMAD clade</taxon>
        <taxon>Panicoideae</taxon>
        <taxon>Panicodae</taxon>
        <taxon>Paniceae</taxon>
        <taxon>Panicinae</taxon>
        <taxon>Panicum</taxon>
        <taxon>Panicum sect. Panicum</taxon>
    </lineage>
</organism>
<dbReference type="EMBL" id="CM008052">
    <property type="protein sequence ID" value="PAN38648.1"/>
    <property type="molecule type" value="Genomic_DNA"/>
</dbReference>
<dbReference type="PANTHER" id="PTHR14738">
    <property type="entry name" value="ZINC FINGER CCCH DOMAIN-CONTAINING PROTEIN 14"/>
    <property type="match status" value="1"/>
</dbReference>
<evidence type="ECO:0000256" key="2">
    <source>
        <dbReference type="SAM" id="MobiDB-lite"/>
    </source>
</evidence>
<feature type="compositionally biased region" description="Basic and acidic residues" evidence="2">
    <location>
        <begin position="167"/>
        <end position="182"/>
    </location>
</feature>
<feature type="region of interest" description="Disordered" evidence="2">
    <location>
        <begin position="495"/>
        <end position="519"/>
    </location>
</feature>
<feature type="region of interest" description="Disordered" evidence="2">
    <location>
        <begin position="415"/>
        <end position="447"/>
    </location>
</feature>